<evidence type="ECO:0000313" key="1">
    <source>
        <dbReference type="EMBL" id="TDL28232.1"/>
    </source>
</evidence>
<gene>
    <name evidence="1" type="ORF">BD410DRAFT_352499</name>
</gene>
<organism evidence="1 2">
    <name type="scientific">Rickenella mellea</name>
    <dbReference type="NCBI Taxonomy" id="50990"/>
    <lineage>
        <taxon>Eukaryota</taxon>
        <taxon>Fungi</taxon>
        <taxon>Dikarya</taxon>
        <taxon>Basidiomycota</taxon>
        <taxon>Agaricomycotina</taxon>
        <taxon>Agaricomycetes</taxon>
        <taxon>Hymenochaetales</taxon>
        <taxon>Rickenellaceae</taxon>
        <taxon>Rickenella</taxon>
    </lineage>
</organism>
<proteinExistence type="predicted"/>
<accession>A0A4Y7QME6</accession>
<dbReference type="AlphaFoldDB" id="A0A4Y7QME6"/>
<keyword evidence="2" id="KW-1185">Reference proteome</keyword>
<evidence type="ECO:0000313" key="2">
    <source>
        <dbReference type="Proteomes" id="UP000294933"/>
    </source>
</evidence>
<dbReference type="Proteomes" id="UP000294933">
    <property type="component" value="Unassembled WGS sequence"/>
</dbReference>
<dbReference type="VEuPathDB" id="FungiDB:BD410DRAFT_352499"/>
<dbReference type="EMBL" id="ML170158">
    <property type="protein sequence ID" value="TDL28232.1"/>
    <property type="molecule type" value="Genomic_DNA"/>
</dbReference>
<name>A0A4Y7QME6_9AGAM</name>
<protein>
    <submittedName>
        <fullName evidence="1">Uncharacterized protein</fullName>
    </submittedName>
</protein>
<sequence>MYLLKAELLWLSKTLLPRMSSFHTYQPLLFTTLTSDNFYLRSVEVGSDWDDDVAFIKENPCVAEAMALSYYPSTTISGIPSNGDEDILFPAAVNVTLPPHPVAYTVISTLKSITGTIPKIHVCHVVKALKDTIRRNVETRRLFPPTHRSSRLFRRSHVQP</sequence>
<reference evidence="1 2" key="1">
    <citation type="submission" date="2018-06" db="EMBL/GenBank/DDBJ databases">
        <title>A transcriptomic atlas of mushroom development highlights an independent origin of complex multicellularity.</title>
        <authorList>
            <consortium name="DOE Joint Genome Institute"/>
            <person name="Krizsan K."/>
            <person name="Almasi E."/>
            <person name="Merenyi Z."/>
            <person name="Sahu N."/>
            <person name="Viragh M."/>
            <person name="Koszo T."/>
            <person name="Mondo S."/>
            <person name="Kiss B."/>
            <person name="Balint B."/>
            <person name="Kues U."/>
            <person name="Barry K."/>
            <person name="Hegedus J.C."/>
            <person name="Henrissat B."/>
            <person name="Johnson J."/>
            <person name="Lipzen A."/>
            <person name="Ohm R."/>
            <person name="Nagy I."/>
            <person name="Pangilinan J."/>
            <person name="Yan J."/>
            <person name="Xiong Y."/>
            <person name="Grigoriev I.V."/>
            <person name="Hibbett D.S."/>
            <person name="Nagy L.G."/>
        </authorList>
    </citation>
    <scope>NUCLEOTIDE SEQUENCE [LARGE SCALE GENOMIC DNA]</scope>
    <source>
        <strain evidence="1 2">SZMC22713</strain>
    </source>
</reference>